<evidence type="ECO:0000259" key="1">
    <source>
        <dbReference type="Pfam" id="PF09836"/>
    </source>
</evidence>
<dbReference type="InterPro" id="IPR054098">
    <property type="entry name" value="NGO1945-like_C"/>
</dbReference>
<feature type="domain" description="Putative DNA-binding" evidence="1">
    <location>
        <begin position="15"/>
        <end position="100"/>
    </location>
</feature>
<organism evidence="3">
    <name type="scientific">hydrothermal vent metagenome</name>
    <dbReference type="NCBI Taxonomy" id="652676"/>
    <lineage>
        <taxon>unclassified sequences</taxon>
        <taxon>metagenomes</taxon>
        <taxon>ecological metagenomes</taxon>
    </lineage>
</organism>
<dbReference type="Gene3D" id="1.10.150.690">
    <property type="entry name" value="DUF2063"/>
    <property type="match status" value="1"/>
</dbReference>
<dbReference type="Pfam" id="PF22106">
    <property type="entry name" value="NGO1945_C"/>
    <property type="match status" value="1"/>
</dbReference>
<sequence>MPANKNQTQYDFQKMQYAFTAHIRQPDINAIPENIEDRRMKIYSQLFYNNVEDFMSTTYPVLCEILGKQRWHALVRDYFANHKAHTPLFPEMPREFLVYLEEERQPHADDLPFMLELAHYEWVELALSVSDLTNDTAQLSEHTNFLDEVPVLSNLAWLLSYQFPVHQISNDYQPAQSGEQATHIVASRLEDGEQISFTEVNPVIARLLQLIKENKQSLTGKKLLTQIANELENPDISSIIDFGQQTLTDLNNKAIIIGTLKQ</sequence>
<accession>A0A3B1AHA1</accession>
<dbReference type="InterPro" id="IPR018640">
    <property type="entry name" value="DUF2063"/>
</dbReference>
<dbReference type="Gene3D" id="3.90.930.50">
    <property type="match status" value="1"/>
</dbReference>
<feature type="domain" description="NGO1945-like C-terminal" evidence="2">
    <location>
        <begin position="153"/>
        <end position="250"/>
    </location>
</feature>
<dbReference type="EMBL" id="UOFT01000022">
    <property type="protein sequence ID" value="VAW92026.1"/>
    <property type="molecule type" value="Genomic_DNA"/>
</dbReference>
<protein>
    <submittedName>
        <fullName evidence="3">Uncharacterized protein</fullName>
    </submittedName>
</protein>
<reference evidence="3" key="1">
    <citation type="submission" date="2018-06" db="EMBL/GenBank/DDBJ databases">
        <authorList>
            <person name="Zhirakovskaya E."/>
        </authorList>
    </citation>
    <scope>NUCLEOTIDE SEQUENCE</scope>
</reference>
<gene>
    <name evidence="3" type="ORF">MNBD_GAMMA23-860</name>
</gene>
<dbReference type="AlphaFoldDB" id="A0A3B1AHA1"/>
<evidence type="ECO:0000313" key="3">
    <source>
        <dbReference type="EMBL" id="VAW92026.1"/>
    </source>
</evidence>
<name>A0A3B1AHA1_9ZZZZ</name>
<evidence type="ECO:0000259" key="2">
    <source>
        <dbReference type="Pfam" id="PF22106"/>
    </source>
</evidence>
<dbReference type="Pfam" id="PF09836">
    <property type="entry name" value="DUF2063"/>
    <property type="match status" value="1"/>
</dbReference>
<dbReference type="InterPro" id="IPR044922">
    <property type="entry name" value="DUF2063_N_sf"/>
</dbReference>
<proteinExistence type="predicted"/>